<protein>
    <submittedName>
        <fullName evidence="1">Uncharacterized protein</fullName>
    </submittedName>
</protein>
<dbReference type="EMBL" id="LR796774">
    <property type="protein sequence ID" value="CAB4165003.1"/>
    <property type="molecule type" value="Genomic_DNA"/>
</dbReference>
<sequence length="292" mass="28531">MNSFTSAFGSGGGGGGGAGLGANTFTGAQTVSVNGAASTPALSLTGSIFTGGTGTTTKPLHLIEPAGTTSTGWSTSGTVLGLNAPTGFAGHILAAHVNGSEVARIDSAGRGRFSGGAFNVPWISTRNGSVGLGSENTTLLQMIVNTFEYAALGLTSFQVGSGHSFSWSSGATVGNISSTRAQLTSPASETVQMGATSATPATQTFKGPNGSGTNIAAGKICLAPGQSTGNATPAVLALQGTAAGTSGTTAQTLVDVLSIIRQGVVRISNIPTSSTGLSTGDIWSDAGTLKIV</sequence>
<name>A0A6J5P133_9CAUD</name>
<organism evidence="1">
    <name type="scientific">uncultured Caudovirales phage</name>
    <dbReference type="NCBI Taxonomy" id="2100421"/>
    <lineage>
        <taxon>Viruses</taxon>
        <taxon>Duplodnaviria</taxon>
        <taxon>Heunggongvirae</taxon>
        <taxon>Uroviricota</taxon>
        <taxon>Caudoviricetes</taxon>
        <taxon>Peduoviridae</taxon>
        <taxon>Maltschvirus</taxon>
        <taxon>Maltschvirus maltsch</taxon>
    </lineage>
</organism>
<reference evidence="1" key="1">
    <citation type="submission" date="2020-04" db="EMBL/GenBank/DDBJ databases">
        <authorList>
            <person name="Chiriac C."/>
            <person name="Salcher M."/>
            <person name="Ghai R."/>
            <person name="Kavagutti S V."/>
        </authorList>
    </citation>
    <scope>NUCLEOTIDE SEQUENCE</scope>
</reference>
<proteinExistence type="predicted"/>
<evidence type="ECO:0000313" key="1">
    <source>
        <dbReference type="EMBL" id="CAB4165003.1"/>
    </source>
</evidence>
<gene>
    <name evidence="1" type="ORF">UFOVP817_24</name>
</gene>
<accession>A0A6J5P133</accession>